<protein>
    <submittedName>
        <fullName evidence="3">Uncharacterized protein</fullName>
    </submittedName>
</protein>
<evidence type="ECO:0000256" key="2">
    <source>
        <dbReference type="SAM" id="Phobius"/>
    </source>
</evidence>
<feature type="compositionally biased region" description="Basic and acidic residues" evidence="1">
    <location>
        <begin position="96"/>
        <end position="121"/>
    </location>
</feature>
<proteinExistence type="predicted"/>
<evidence type="ECO:0000313" key="3">
    <source>
        <dbReference type="EMBL" id="AJF98308.1"/>
    </source>
</evidence>
<dbReference type="Proteomes" id="UP000202511">
    <property type="component" value="Segment"/>
</dbReference>
<keyword evidence="2" id="KW-0812">Transmembrane</keyword>
<reference evidence="3 4" key="1">
    <citation type="journal article" date="2015" name="Parasitol. Res.">
        <title>Viruses in close associations with free-living amoebae.</title>
        <authorList>
            <person name="Scheid P."/>
        </authorList>
    </citation>
    <scope>NUCLEOTIDE SEQUENCE [LARGE SCALE GENOMIC DNA]</scope>
    <source>
        <strain evidence="3">KlaHel</strain>
    </source>
</reference>
<evidence type="ECO:0000313" key="4">
    <source>
        <dbReference type="Proteomes" id="UP000202511"/>
    </source>
</evidence>
<name>A0A0B5IZI0_9VIRU</name>
<dbReference type="GeneID" id="23463225"/>
<dbReference type="KEGG" id="vg:23463225"/>
<dbReference type="RefSeq" id="YP_009120543.1">
    <property type="nucleotide sequence ID" value="NC_026440.1"/>
</dbReference>
<organism evidence="3 4">
    <name type="scientific">Pandoravirus inopinatum</name>
    <dbReference type="NCBI Taxonomy" id="1605721"/>
    <lineage>
        <taxon>Viruses</taxon>
        <taxon>Pandoravirus</taxon>
    </lineage>
</organism>
<feature type="transmembrane region" description="Helical" evidence="2">
    <location>
        <begin position="7"/>
        <end position="27"/>
    </location>
</feature>
<evidence type="ECO:0000256" key="1">
    <source>
        <dbReference type="SAM" id="MobiDB-lite"/>
    </source>
</evidence>
<keyword evidence="2" id="KW-0472">Membrane</keyword>
<keyword evidence="2" id="KW-1133">Transmembrane helix</keyword>
<feature type="region of interest" description="Disordered" evidence="1">
    <location>
        <begin position="85"/>
        <end position="121"/>
    </location>
</feature>
<dbReference type="EMBL" id="KP136319">
    <property type="protein sequence ID" value="AJF98308.1"/>
    <property type="molecule type" value="Genomic_DNA"/>
</dbReference>
<accession>A0A0B5IZI0</accession>
<sequence>MGKPTPAAFLFFILPVPIFVDFGALFFGDNRGALCYWLVARRQPCGCRVHKHCGADEHRHTTFLPRSPLASTQILLLLHFQNTEARTPKRKKRNKDKCQKGENRKMSTDSKEGGRRDATRRRLQERAAIVAEIEQTSPEAIKTATDVTIRSRIRAGRRQSAVNPHDGGLYDWPVSLIDAAFIKRVTDGAPDDIIIVSTPRPSSLSAVLVVPTRWPFWADTDERRARWMAMVTAQRMAREVIPQRSLDRCSRCNHSIIDRRLQAYGPPDRYVSGDADWQKTARACDAARRMLDHMDAHPSMEDGLYEKMARDAQRLLMLVAKETDGFCSPVCSPGV</sequence>